<name>A0A183FCT0_HELPZ</name>
<proteinExistence type="predicted"/>
<sequence>MRNRSLGRFGSPSCARKSRAGCCRCVGGQHGVCETTAPFLASMCVRRRVCVCDVNIYLYLFPSPDVITPSLCYGARLTRVGCRCESGLWGGKTGEKDWPRLERLLLGLGGGGVDAAPNTLDHPQNWR</sequence>
<evidence type="ECO:0000313" key="1">
    <source>
        <dbReference type="EMBL" id="VDO54415.1"/>
    </source>
</evidence>
<reference evidence="1 2" key="1">
    <citation type="submission" date="2018-11" db="EMBL/GenBank/DDBJ databases">
        <authorList>
            <consortium name="Pathogen Informatics"/>
        </authorList>
    </citation>
    <scope>NUCLEOTIDE SEQUENCE [LARGE SCALE GENOMIC DNA]</scope>
</reference>
<keyword evidence="2" id="KW-1185">Reference proteome</keyword>
<reference evidence="3" key="2">
    <citation type="submission" date="2019-09" db="UniProtKB">
        <authorList>
            <consortium name="WormBaseParasite"/>
        </authorList>
    </citation>
    <scope>IDENTIFICATION</scope>
</reference>
<dbReference type="WBParaSite" id="HPBE_0000397201-mRNA-1">
    <property type="protein sequence ID" value="HPBE_0000397201-mRNA-1"/>
    <property type="gene ID" value="HPBE_0000397201"/>
</dbReference>
<organism evidence="2 3">
    <name type="scientific">Heligmosomoides polygyrus</name>
    <name type="common">Parasitic roundworm</name>
    <dbReference type="NCBI Taxonomy" id="6339"/>
    <lineage>
        <taxon>Eukaryota</taxon>
        <taxon>Metazoa</taxon>
        <taxon>Ecdysozoa</taxon>
        <taxon>Nematoda</taxon>
        <taxon>Chromadorea</taxon>
        <taxon>Rhabditida</taxon>
        <taxon>Rhabditina</taxon>
        <taxon>Rhabditomorpha</taxon>
        <taxon>Strongyloidea</taxon>
        <taxon>Heligmosomidae</taxon>
        <taxon>Heligmosomoides</taxon>
    </lineage>
</organism>
<gene>
    <name evidence="1" type="ORF">HPBE_LOCUS3972</name>
</gene>
<evidence type="ECO:0000313" key="3">
    <source>
        <dbReference type="WBParaSite" id="HPBE_0000397201-mRNA-1"/>
    </source>
</evidence>
<dbReference type="AlphaFoldDB" id="A0A183FCT0"/>
<accession>A0A3P7ZXR4</accession>
<dbReference type="Proteomes" id="UP000050761">
    <property type="component" value="Unassembled WGS sequence"/>
</dbReference>
<protein>
    <submittedName>
        <fullName evidence="3">EB domain-containing protein</fullName>
    </submittedName>
</protein>
<dbReference type="EMBL" id="UZAH01021900">
    <property type="protein sequence ID" value="VDO54415.1"/>
    <property type="molecule type" value="Genomic_DNA"/>
</dbReference>
<accession>A0A183FCT0</accession>
<evidence type="ECO:0000313" key="2">
    <source>
        <dbReference type="Proteomes" id="UP000050761"/>
    </source>
</evidence>